<evidence type="ECO:0000313" key="2">
    <source>
        <dbReference type="EMBL" id="PNT64942.1"/>
    </source>
</evidence>
<dbReference type="EnsemblPlants" id="PNT64942">
    <property type="protein sequence ID" value="PNT64942"/>
    <property type="gene ID" value="BRADI_4g35243v3"/>
</dbReference>
<dbReference type="Gramene" id="PNT64942">
    <property type="protein sequence ID" value="PNT64942"/>
    <property type="gene ID" value="BRADI_4g35243v3"/>
</dbReference>
<protein>
    <recommendedName>
        <fullName evidence="5">EF-hand domain-containing protein</fullName>
    </recommendedName>
</protein>
<reference evidence="2" key="2">
    <citation type="submission" date="2017-06" db="EMBL/GenBank/DDBJ databases">
        <title>WGS assembly of Brachypodium distachyon.</title>
        <authorList>
            <consortium name="The International Brachypodium Initiative"/>
            <person name="Lucas S."/>
            <person name="Harmon-Smith M."/>
            <person name="Lail K."/>
            <person name="Tice H."/>
            <person name="Grimwood J."/>
            <person name="Bruce D."/>
            <person name="Barry K."/>
            <person name="Shu S."/>
            <person name="Lindquist E."/>
            <person name="Wang M."/>
            <person name="Pitluck S."/>
            <person name="Vogel J.P."/>
            <person name="Garvin D.F."/>
            <person name="Mockler T.C."/>
            <person name="Schmutz J."/>
            <person name="Rokhsar D."/>
            <person name="Bevan M.W."/>
        </authorList>
    </citation>
    <scope>NUCLEOTIDE SEQUENCE</scope>
    <source>
        <strain evidence="2">Bd21</strain>
    </source>
</reference>
<evidence type="ECO:0000313" key="4">
    <source>
        <dbReference type="Proteomes" id="UP000008810"/>
    </source>
</evidence>
<dbReference type="AlphaFoldDB" id="A0A2K2CSE8"/>
<reference evidence="2 3" key="1">
    <citation type="journal article" date="2010" name="Nature">
        <title>Genome sequencing and analysis of the model grass Brachypodium distachyon.</title>
        <authorList>
            <consortium name="International Brachypodium Initiative"/>
        </authorList>
    </citation>
    <scope>NUCLEOTIDE SEQUENCE [LARGE SCALE GENOMIC DNA]</scope>
    <source>
        <strain evidence="2 3">Bd21</strain>
    </source>
</reference>
<dbReference type="EMBL" id="CM000883">
    <property type="protein sequence ID" value="PNT64942.1"/>
    <property type="molecule type" value="Genomic_DNA"/>
</dbReference>
<accession>A0A2K2CSE8</accession>
<sequence length="81" mass="8530">MFEEYDEDQDGVIAGEGFAAVSGDASNQLQNVQPHEDGASTSQAQHTTVQNGDAQNGQPTQDGAFASHAYVDNGDIHTQHA</sequence>
<evidence type="ECO:0000313" key="3">
    <source>
        <dbReference type="EnsemblPlants" id="PNT64942"/>
    </source>
</evidence>
<gene>
    <name evidence="2" type="ORF">BRADI_4g35243v3</name>
</gene>
<keyword evidence="4" id="KW-1185">Reference proteome</keyword>
<name>A0A2K2CSE8_BRADI</name>
<organism evidence="2">
    <name type="scientific">Brachypodium distachyon</name>
    <name type="common">Purple false brome</name>
    <name type="synonym">Trachynia distachya</name>
    <dbReference type="NCBI Taxonomy" id="15368"/>
    <lineage>
        <taxon>Eukaryota</taxon>
        <taxon>Viridiplantae</taxon>
        <taxon>Streptophyta</taxon>
        <taxon>Embryophyta</taxon>
        <taxon>Tracheophyta</taxon>
        <taxon>Spermatophyta</taxon>
        <taxon>Magnoliopsida</taxon>
        <taxon>Liliopsida</taxon>
        <taxon>Poales</taxon>
        <taxon>Poaceae</taxon>
        <taxon>BOP clade</taxon>
        <taxon>Pooideae</taxon>
        <taxon>Stipodae</taxon>
        <taxon>Brachypodieae</taxon>
        <taxon>Brachypodium</taxon>
    </lineage>
</organism>
<dbReference type="InParanoid" id="A0A2K2CSE8"/>
<feature type="compositionally biased region" description="Polar residues" evidence="1">
    <location>
        <begin position="24"/>
        <end position="61"/>
    </location>
</feature>
<dbReference type="Proteomes" id="UP000008810">
    <property type="component" value="Chromosome 4"/>
</dbReference>
<proteinExistence type="predicted"/>
<evidence type="ECO:0000256" key="1">
    <source>
        <dbReference type="SAM" id="MobiDB-lite"/>
    </source>
</evidence>
<feature type="region of interest" description="Disordered" evidence="1">
    <location>
        <begin position="24"/>
        <end position="81"/>
    </location>
</feature>
<evidence type="ECO:0008006" key="5">
    <source>
        <dbReference type="Google" id="ProtNLM"/>
    </source>
</evidence>
<reference evidence="3" key="3">
    <citation type="submission" date="2018-08" db="UniProtKB">
        <authorList>
            <consortium name="EnsemblPlants"/>
        </authorList>
    </citation>
    <scope>IDENTIFICATION</scope>
    <source>
        <strain evidence="3">cv. Bd21</strain>
    </source>
</reference>